<keyword evidence="4" id="KW-0479">Metal-binding</keyword>
<dbReference type="InterPro" id="IPR036236">
    <property type="entry name" value="Znf_C2H2_sf"/>
</dbReference>
<keyword evidence="11" id="KW-0539">Nucleus</keyword>
<keyword evidence="8" id="KW-0805">Transcription regulation</keyword>
<reference evidence="16" key="1">
    <citation type="submission" date="2025-08" db="UniProtKB">
        <authorList>
            <consortium name="Ensembl"/>
        </authorList>
    </citation>
    <scope>IDENTIFICATION</scope>
</reference>
<evidence type="ECO:0000256" key="3">
    <source>
        <dbReference type="ARBA" id="ARBA00006991"/>
    </source>
</evidence>
<evidence type="ECO:0000256" key="2">
    <source>
        <dbReference type="ARBA" id="ARBA00004123"/>
    </source>
</evidence>
<feature type="domain" description="C2H2-type" evidence="14">
    <location>
        <begin position="204"/>
        <end position="231"/>
    </location>
</feature>
<dbReference type="Ensembl" id="ENSPCET00000023789.1">
    <property type="protein sequence ID" value="ENSPCEP00000023023.1"/>
    <property type="gene ID" value="ENSPCEG00000017537.1"/>
</dbReference>
<dbReference type="PROSITE" id="PS00028">
    <property type="entry name" value="ZINC_FINGER_C2H2_1"/>
    <property type="match status" value="3"/>
</dbReference>
<evidence type="ECO:0000256" key="12">
    <source>
        <dbReference type="PROSITE-ProRule" id="PRU00042"/>
    </source>
</evidence>
<dbReference type="Pfam" id="PF00096">
    <property type="entry name" value="zf-C2H2"/>
    <property type="match status" value="3"/>
</dbReference>
<dbReference type="AlphaFoldDB" id="A0A8C8VPG3"/>
<keyword evidence="10" id="KW-0804">Transcription</keyword>
<dbReference type="InterPro" id="IPR013087">
    <property type="entry name" value="Znf_C2H2_type"/>
</dbReference>
<evidence type="ECO:0000256" key="11">
    <source>
        <dbReference type="ARBA" id="ARBA00023242"/>
    </source>
</evidence>
<dbReference type="PANTHER" id="PTHR23226">
    <property type="entry name" value="ZINC FINGER AND SCAN DOMAIN-CONTAINING"/>
    <property type="match status" value="1"/>
</dbReference>
<keyword evidence="6 12" id="KW-0863">Zinc-finger</keyword>
<dbReference type="FunFam" id="3.30.160.60:FF:000642">
    <property type="entry name" value="Zinc finger with KRAB and SCAN domains 2"/>
    <property type="match status" value="1"/>
</dbReference>
<evidence type="ECO:0000313" key="17">
    <source>
        <dbReference type="Proteomes" id="UP000694393"/>
    </source>
</evidence>
<evidence type="ECO:0000259" key="14">
    <source>
        <dbReference type="PROSITE" id="PS50157"/>
    </source>
</evidence>
<feature type="compositionally biased region" description="Basic and acidic residues" evidence="13">
    <location>
        <begin position="96"/>
        <end position="109"/>
    </location>
</feature>
<dbReference type="PANTHER" id="PTHR23226:SF377">
    <property type="entry name" value="ZINC FINGER AND SCAN DOMAIN-CONTAINING PROTEIN 20"/>
    <property type="match status" value="1"/>
</dbReference>
<dbReference type="InterPro" id="IPR001909">
    <property type="entry name" value="KRAB"/>
</dbReference>
<evidence type="ECO:0000256" key="9">
    <source>
        <dbReference type="ARBA" id="ARBA00023125"/>
    </source>
</evidence>
<comment type="function">
    <text evidence="1">May be involved in transcriptional regulation.</text>
</comment>
<dbReference type="FunFam" id="3.30.160.60:FF:003095">
    <property type="match status" value="1"/>
</dbReference>
<dbReference type="GO" id="GO:0000978">
    <property type="term" value="F:RNA polymerase II cis-regulatory region sequence-specific DNA binding"/>
    <property type="evidence" value="ECO:0007669"/>
    <property type="project" value="TreeGrafter"/>
</dbReference>
<dbReference type="FunFam" id="3.30.160.60:FF:002343">
    <property type="entry name" value="Zinc finger protein 33A"/>
    <property type="match status" value="1"/>
</dbReference>
<feature type="domain" description="C2H2-type" evidence="14">
    <location>
        <begin position="176"/>
        <end position="203"/>
    </location>
</feature>
<feature type="domain" description="C2H2-type" evidence="14">
    <location>
        <begin position="148"/>
        <end position="175"/>
    </location>
</feature>
<evidence type="ECO:0000256" key="8">
    <source>
        <dbReference type="ARBA" id="ARBA00023015"/>
    </source>
</evidence>
<feature type="compositionally biased region" description="Polar residues" evidence="13">
    <location>
        <begin position="1"/>
        <end position="13"/>
    </location>
</feature>
<keyword evidence="7" id="KW-0862">Zinc</keyword>
<evidence type="ECO:0000259" key="15">
    <source>
        <dbReference type="PROSITE" id="PS50805"/>
    </source>
</evidence>
<keyword evidence="9" id="KW-0238">DNA-binding</keyword>
<dbReference type="GO" id="GO:0005634">
    <property type="term" value="C:nucleus"/>
    <property type="evidence" value="ECO:0007669"/>
    <property type="project" value="UniProtKB-SubCell"/>
</dbReference>
<evidence type="ECO:0000256" key="7">
    <source>
        <dbReference type="ARBA" id="ARBA00022833"/>
    </source>
</evidence>
<comment type="subcellular location">
    <subcellularLocation>
        <location evidence="2">Nucleus</location>
    </subcellularLocation>
</comment>
<feature type="domain" description="KRAB" evidence="15">
    <location>
        <begin position="1"/>
        <end position="51"/>
    </location>
</feature>
<dbReference type="Gene3D" id="3.30.160.60">
    <property type="entry name" value="Classic Zinc Finger"/>
    <property type="match status" value="3"/>
</dbReference>
<comment type="similarity">
    <text evidence="3">Belongs to the krueppel C2H2-type zinc-finger protein family.</text>
</comment>
<protein>
    <submittedName>
        <fullName evidence="16">Uncharacterized protein</fullName>
    </submittedName>
</protein>
<proteinExistence type="inferred from homology"/>
<accession>A0A8C8VPG3</accession>
<keyword evidence="17" id="KW-1185">Reference proteome</keyword>
<dbReference type="Proteomes" id="UP000694393">
    <property type="component" value="Unplaced"/>
</dbReference>
<dbReference type="GO" id="GO:0000981">
    <property type="term" value="F:DNA-binding transcription factor activity, RNA polymerase II-specific"/>
    <property type="evidence" value="ECO:0007669"/>
    <property type="project" value="TreeGrafter"/>
</dbReference>
<evidence type="ECO:0000313" key="16">
    <source>
        <dbReference type="Ensembl" id="ENSPCEP00000023023.1"/>
    </source>
</evidence>
<dbReference type="SMART" id="SM00355">
    <property type="entry name" value="ZnF_C2H2"/>
    <property type="match status" value="3"/>
</dbReference>
<evidence type="ECO:0000256" key="1">
    <source>
        <dbReference type="ARBA" id="ARBA00003767"/>
    </source>
</evidence>
<evidence type="ECO:0000256" key="6">
    <source>
        <dbReference type="ARBA" id="ARBA00022771"/>
    </source>
</evidence>
<evidence type="ECO:0000256" key="13">
    <source>
        <dbReference type="SAM" id="MobiDB-lite"/>
    </source>
</evidence>
<name>A0A8C8VPG3_9SAUR</name>
<evidence type="ECO:0000256" key="10">
    <source>
        <dbReference type="ARBA" id="ARBA00023163"/>
    </source>
</evidence>
<sequence length="234" mass="26807">QTNPPCTVISSDSPPSPRTGFPVPKPDLIARLERGEEPWVPNLQACEEREILRDTCRGVERVSGKEKNSQQEDLNQVELQENLLRRAGGNFSQSVEEGKAWRSEQRSEKPLGNQPRKKQDDSIEDGVGYENPKETTAPQTNHKEEKPYKCLNCGKSFTRKPNFITHQRIHTGEKPYKCLDCGKSYTERSSLIIHERTHRGERPYTCVDCGKSYIQRSSLTTHERIHTGERPYKC</sequence>
<feature type="region of interest" description="Disordered" evidence="13">
    <location>
        <begin position="88"/>
        <end position="143"/>
    </location>
</feature>
<dbReference type="SUPFAM" id="SSF57667">
    <property type="entry name" value="beta-beta-alpha zinc fingers"/>
    <property type="match status" value="2"/>
</dbReference>
<dbReference type="PROSITE" id="PS50805">
    <property type="entry name" value="KRAB"/>
    <property type="match status" value="1"/>
</dbReference>
<reference evidence="16" key="2">
    <citation type="submission" date="2025-09" db="UniProtKB">
        <authorList>
            <consortium name="Ensembl"/>
        </authorList>
    </citation>
    <scope>IDENTIFICATION</scope>
</reference>
<keyword evidence="5" id="KW-0677">Repeat</keyword>
<evidence type="ECO:0000256" key="5">
    <source>
        <dbReference type="ARBA" id="ARBA00022737"/>
    </source>
</evidence>
<dbReference type="PROSITE" id="PS50157">
    <property type="entry name" value="ZINC_FINGER_C2H2_2"/>
    <property type="match status" value="3"/>
</dbReference>
<evidence type="ECO:0000256" key="4">
    <source>
        <dbReference type="ARBA" id="ARBA00022723"/>
    </source>
</evidence>
<organism evidence="16 17">
    <name type="scientific">Pelusios castaneus</name>
    <name type="common">West African mud turtle</name>
    <dbReference type="NCBI Taxonomy" id="367368"/>
    <lineage>
        <taxon>Eukaryota</taxon>
        <taxon>Metazoa</taxon>
        <taxon>Chordata</taxon>
        <taxon>Craniata</taxon>
        <taxon>Vertebrata</taxon>
        <taxon>Euteleostomi</taxon>
        <taxon>Archelosauria</taxon>
        <taxon>Testudinata</taxon>
        <taxon>Testudines</taxon>
        <taxon>Pleurodira</taxon>
        <taxon>Pelomedusidae</taxon>
        <taxon>Pelusios</taxon>
    </lineage>
</organism>
<dbReference type="GO" id="GO:0008270">
    <property type="term" value="F:zinc ion binding"/>
    <property type="evidence" value="ECO:0007669"/>
    <property type="project" value="UniProtKB-KW"/>
</dbReference>
<feature type="region of interest" description="Disordered" evidence="13">
    <location>
        <begin position="1"/>
        <end position="24"/>
    </location>
</feature>